<comment type="caution">
    <text evidence="1">The sequence shown here is derived from an EMBL/GenBank/DDBJ whole genome shotgun (WGS) entry which is preliminary data.</text>
</comment>
<evidence type="ECO:0000313" key="1">
    <source>
        <dbReference type="EMBL" id="MBS2552733.1"/>
    </source>
</evidence>
<dbReference type="Pfam" id="PF18934">
    <property type="entry name" value="DUF5682"/>
    <property type="match status" value="1"/>
</dbReference>
<dbReference type="Proteomes" id="UP000730482">
    <property type="component" value="Unassembled WGS sequence"/>
</dbReference>
<accession>A0ABS5L316</accession>
<name>A0ABS5L316_9ACTN</name>
<keyword evidence="2" id="KW-1185">Reference proteome</keyword>
<reference evidence="1 2" key="1">
    <citation type="submission" date="2020-02" db="EMBL/GenBank/DDBJ databases">
        <title>Acidophilic actinobacteria isolated from forest soil.</title>
        <authorList>
            <person name="Golinska P."/>
        </authorList>
    </citation>
    <scope>NUCLEOTIDE SEQUENCE [LARGE SCALE GENOMIC DNA]</scope>
    <source>
        <strain evidence="1 2">NL8</strain>
    </source>
</reference>
<protein>
    <submittedName>
        <fullName evidence="1">Uncharacterized protein</fullName>
    </submittedName>
</protein>
<dbReference type="EMBL" id="JAAFYZ010000206">
    <property type="protein sequence ID" value="MBS2552733.1"/>
    <property type="molecule type" value="Genomic_DNA"/>
</dbReference>
<organism evidence="1 2">
    <name type="scientific">Catenulispora pinistramenti</name>
    <dbReference type="NCBI Taxonomy" id="2705254"/>
    <lineage>
        <taxon>Bacteria</taxon>
        <taxon>Bacillati</taxon>
        <taxon>Actinomycetota</taxon>
        <taxon>Actinomycetes</taxon>
        <taxon>Catenulisporales</taxon>
        <taxon>Catenulisporaceae</taxon>
        <taxon>Catenulispora</taxon>
    </lineage>
</organism>
<gene>
    <name evidence="1" type="ORF">KGQ19_38345</name>
</gene>
<dbReference type="InterPro" id="IPR043737">
    <property type="entry name" value="DUF5682"/>
</dbReference>
<sequence>MSEQPIGNLTVIGVRHHSPACAGLVREAIERLRPAHVLIEGPSDMNDRIGEFLLGHELPVAVFTSVRDGMTARGSWSPFCEYSPEWVALTDGTRAGAEVRFIDLPAWDPAFLTLTNRYADAELRFTQVVADLCRQFGMDNLDSLWDHLAEIEASDTPAAELTERLNTYFDLVRTASDADRAEPAPDEPTSDEIRERYMARWISAALRQSPDRPVLVVCGGFHRPALLRLAASYPYAEWPTPTPIDAESAVSYLVPYSFKRLDAFDGYQSGMPSPEYYQRLWDLGPRAAATALTEEVVQRLRKRKQRVSTADLIAARVTGEGLAAVRGHRHPARADLLDGLVSALVEEALDQPLPWTGRRALAPGTHPAVVEMVAALSGDQVGRLHADTPLPPLVHDAEAELERHGLTGQNSVTLDLTVADERDASRLLHRLRVLRIPGYDRVSGPDPAAEDSTFTEEWRITAEQDRLAALIEAGGYGPTVELAATARLGEHVRSGGGLEVSARALFDAVLCGIEDLSAEVLTALAMSVGGGKEVEPLGEVLAAVLGLWRHDRLLDAQQSATLGTVIVVAVDRLLWLVESAPGSPGSPAQPRRIAAVRAVRDAMRHAASRLGLDPVRALEVMARIADNAEAGADMRGAAFGFGWSLGSPSSDAERTIRAAGTPASLGDWLSGLFALAREQCLQEASVLPVLNDLVTAMTDRDVLVALPALRQAFAYFPPRERETIAGQVLRLYGVEGSARSLVRGGADDPIALARGRELDSHVQAVLEREGLLR</sequence>
<evidence type="ECO:0000313" key="2">
    <source>
        <dbReference type="Proteomes" id="UP000730482"/>
    </source>
</evidence>
<proteinExistence type="predicted"/>